<accession>A0A3B0W0L1</accession>
<dbReference type="PROSITE" id="PS50035">
    <property type="entry name" value="PLD"/>
    <property type="match status" value="2"/>
</dbReference>
<dbReference type="SMART" id="SM00155">
    <property type="entry name" value="PLDc"/>
    <property type="match status" value="2"/>
</dbReference>
<reference evidence="14" key="1">
    <citation type="submission" date="2018-06" db="EMBL/GenBank/DDBJ databases">
        <authorList>
            <person name="Zhirakovskaya E."/>
        </authorList>
    </citation>
    <scope>NUCLEOTIDE SEQUENCE</scope>
</reference>
<keyword evidence="10" id="KW-0594">Phospholipid biosynthesis</keyword>
<evidence type="ECO:0000256" key="7">
    <source>
        <dbReference type="ARBA" id="ARBA00022989"/>
    </source>
</evidence>
<dbReference type="GO" id="GO:0005886">
    <property type="term" value="C:plasma membrane"/>
    <property type="evidence" value="ECO:0007669"/>
    <property type="project" value="UniProtKB-SubCell"/>
</dbReference>
<dbReference type="InterPro" id="IPR001736">
    <property type="entry name" value="PLipase_D/transphosphatidylase"/>
</dbReference>
<keyword evidence="3" id="KW-0444">Lipid biosynthesis</keyword>
<evidence type="ECO:0000259" key="13">
    <source>
        <dbReference type="PROSITE" id="PS50035"/>
    </source>
</evidence>
<dbReference type="Pfam" id="PF13396">
    <property type="entry name" value="PLDc_N"/>
    <property type="match status" value="1"/>
</dbReference>
<dbReference type="SUPFAM" id="SSF56024">
    <property type="entry name" value="Phospholipase D/nuclease"/>
    <property type="match status" value="2"/>
</dbReference>
<evidence type="ECO:0000256" key="8">
    <source>
        <dbReference type="ARBA" id="ARBA00023098"/>
    </source>
</evidence>
<evidence type="ECO:0000313" key="14">
    <source>
        <dbReference type="EMBL" id="VAW49438.1"/>
    </source>
</evidence>
<dbReference type="GO" id="GO:0032049">
    <property type="term" value="P:cardiolipin biosynthetic process"/>
    <property type="evidence" value="ECO:0007669"/>
    <property type="project" value="InterPro"/>
</dbReference>
<evidence type="ECO:0000256" key="5">
    <source>
        <dbReference type="ARBA" id="ARBA00022692"/>
    </source>
</evidence>
<evidence type="ECO:0000256" key="4">
    <source>
        <dbReference type="ARBA" id="ARBA00022679"/>
    </source>
</evidence>
<feature type="transmembrane region" description="Helical" evidence="12">
    <location>
        <begin position="37"/>
        <end position="58"/>
    </location>
</feature>
<feature type="domain" description="PLD phosphodiesterase" evidence="13">
    <location>
        <begin position="387"/>
        <end position="414"/>
    </location>
</feature>
<sequence>MIEPLTPTLSWVYFLYIFFVIGTVLHMLYQRRSPQNLMVWLLTLLLLPFIGLLLYIFFGSRKFLAKRKTPAITLDALANPPLHNPLAQQINQLLQANQISSTTHNNLTTIHENATDMFHQIMSEIQRAQTSIHLQTYVFQMDCTGQAILNALIQKAQQGVDVRLLMDAIGSFSLYKNRTALQPLVQAGGHYAFFQPLLTSLLHSRINLRNHRKIYLFDQSTLLTGGVNISNDYFGSQQTTPAQGRWKDLMLKIQGTASLHHQYIFNADWFYTTNQTIFCPQDNKSLPIYNATTDVIQTIPSGPDIQNDPLFESLLHNIYNAQTSINIVTPYLIPDSAIMNALLIAIKRGVKVHLIIPKTSDHFLFDLGRTSYMREIVEAGGCIDYEQSAMLHAKMILIDDRCLILGSANLDYRSLFINHEIVNILYSKPLIQQMKTWFTSLQKNSKTYQPMNSTPYRLLENLTRIFTPLL</sequence>
<comment type="subcellular location">
    <subcellularLocation>
        <location evidence="1">Cell membrane</location>
        <topology evidence="1">Multi-pass membrane protein</topology>
    </subcellularLocation>
</comment>
<evidence type="ECO:0000256" key="11">
    <source>
        <dbReference type="ARBA" id="ARBA00023264"/>
    </source>
</evidence>
<evidence type="ECO:0000256" key="12">
    <source>
        <dbReference type="SAM" id="Phobius"/>
    </source>
</evidence>
<evidence type="ECO:0000256" key="9">
    <source>
        <dbReference type="ARBA" id="ARBA00023136"/>
    </source>
</evidence>
<feature type="transmembrane region" description="Helical" evidence="12">
    <location>
        <begin position="12"/>
        <end position="31"/>
    </location>
</feature>
<keyword evidence="11" id="KW-1208">Phospholipid metabolism</keyword>
<dbReference type="InterPro" id="IPR025202">
    <property type="entry name" value="PLD-like_dom"/>
</dbReference>
<dbReference type="PANTHER" id="PTHR21248">
    <property type="entry name" value="CARDIOLIPIN SYNTHASE"/>
    <property type="match status" value="1"/>
</dbReference>
<dbReference type="PANTHER" id="PTHR21248:SF22">
    <property type="entry name" value="PHOSPHOLIPASE D"/>
    <property type="match status" value="1"/>
</dbReference>
<protein>
    <submittedName>
        <fullName evidence="14">Cardiolipin synthase, ClsA</fullName>
        <ecNumber evidence="14">2.7.8.-</ecNumber>
    </submittedName>
</protein>
<gene>
    <name evidence="14" type="ORF">MNBD_GAMMA03-1481</name>
</gene>
<evidence type="ECO:0000256" key="10">
    <source>
        <dbReference type="ARBA" id="ARBA00023209"/>
    </source>
</evidence>
<dbReference type="InterPro" id="IPR022924">
    <property type="entry name" value="Cardiolipin_synthase"/>
</dbReference>
<keyword evidence="7 12" id="KW-1133">Transmembrane helix</keyword>
<dbReference type="Gene3D" id="3.30.870.10">
    <property type="entry name" value="Endonuclease Chain A"/>
    <property type="match status" value="2"/>
</dbReference>
<dbReference type="InterPro" id="IPR027379">
    <property type="entry name" value="CLS_N"/>
</dbReference>
<dbReference type="GO" id="GO:0008808">
    <property type="term" value="F:cardiolipin synthase activity"/>
    <property type="evidence" value="ECO:0007669"/>
    <property type="project" value="InterPro"/>
</dbReference>
<name>A0A3B0W0L1_9ZZZZ</name>
<keyword evidence="5 12" id="KW-0812">Transmembrane</keyword>
<feature type="domain" description="PLD phosphodiesterase" evidence="13">
    <location>
        <begin position="206"/>
        <end position="233"/>
    </location>
</feature>
<keyword evidence="6" id="KW-0677">Repeat</keyword>
<keyword evidence="9 12" id="KW-0472">Membrane</keyword>
<dbReference type="EC" id="2.7.8.-" evidence="14"/>
<dbReference type="AlphaFoldDB" id="A0A3B0W0L1"/>
<dbReference type="EMBL" id="UOFC01000282">
    <property type="protein sequence ID" value="VAW49438.1"/>
    <property type="molecule type" value="Genomic_DNA"/>
</dbReference>
<proteinExistence type="predicted"/>
<evidence type="ECO:0000256" key="3">
    <source>
        <dbReference type="ARBA" id="ARBA00022516"/>
    </source>
</evidence>
<evidence type="ECO:0000256" key="2">
    <source>
        <dbReference type="ARBA" id="ARBA00022475"/>
    </source>
</evidence>
<dbReference type="Pfam" id="PF13091">
    <property type="entry name" value="PLDc_2"/>
    <property type="match status" value="2"/>
</dbReference>
<keyword evidence="4 14" id="KW-0808">Transferase</keyword>
<organism evidence="14">
    <name type="scientific">hydrothermal vent metagenome</name>
    <dbReference type="NCBI Taxonomy" id="652676"/>
    <lineage>
        <taxon>unclassified sequences</taxon>
        <taxon>metagenomes</taxon>
        <taxon>ecological metagenomes</taxon>
    </lineage>
</organism>
<keyword evidence="2" id="KW-1003">Cell membrane</keyword>
<keyword evidence="8" id="KW-0443">Lipid metabolism</keyword>
<evidence type="ECO:0000256" key="6">
    <source>
        <dbReference type="ARBA" id="ARBA00022737"/>
    </source>
</evidence>
<evidence type="ECO:0000256" key="1">
    <source>
        <dbReference type="ARBA" id="ARBA00004651"/>
    </source>
</evidence>
<dbReference type="NCBIfam" id="TIGR04265">
    <property type="entry name" value="bac_cardiolipin"/>
    <property type="match status" value="1"/>
</dbReference>